<feature type="transmembrane region" description="Helical" evidence="6">
    <location>
        <begin position="431"/>
        <end position="448"/>
    </location>
</feature>
<feature type="transmembrane region" description="Helical" evidence="6">
    <location>
        <begin position="497"/>
        <end position="520"/>
    </location>
</feature>
<feature type="transmembrane region" description="Helical" evidence="6">
    <location>
        <begin position="251"/>
        <end position="271"/>
    </location>
</feature>
<evidence type="ECO:0000256" key="6">
    <source>
        <dbReference type="SAM" id="Phobius"/>
    </source>
</evidence>
<sequence length="545" mass="59308">MAGTGQSGLIATQPRQSGTQSSSIFLRDDKEDDTGHQNAQRDVLCTYGGTSSRQDNALTRSVNESVASTEEEAPLLLRQQDTRQQDIVPSTESLSLGVMVVLLLGEFLAHADTTLIFAAAPHIASDLGDMRGAGWLATAYTVGVCTMQPLYGKLSDVFGRKHMLLLAYAVLFVGCVFCSVSRTLLQIIVFRAISGIGGAGVMTMASIIITDSVPKRDYAKYRSYINLATTLGRSVGGPLGGWITDAMGWPWLFWVRLPFFVLSACLIMMSLKSDHGPDNEPRKVPSSTSFKEKWAKVDYKGAVLLAKTIVSLILLLNTMENSIGTTQFWVLLASFLVFSQLFVFWVLYGTDNPIFDLRILALPGTTLSYLVDYFQVFSQVGMMFSVPLYFQVTRRASTAMSGAHIVPAVMANTVGALASGKLVQVTRRHRIILAATGALGAVTYALVFTRWNGKTNFWEALYVIPGGLATGVAQSASFVTMASHLEQKDMAMATGGFFLVSSLGTLSAVMMTNILFHGFFCRNLQLSIDMPDKAHVGKFILNSQY</sequence>
<dbReference type="Gene3D" id="1.20.1720.10">
    <property type="entry name" value="Multidrug resistance protein D"/>
    <property type="match status" value="1"/>
</dbReference>
<dbReference type="SUPFAM" id="SSF103473">
    <property type="entry name" value="MFS general substrate transporter"/>
    <property type="match status" value="1"/>
</dbReference>
<evidence type="ECO:0000256" key="4">
    <source>
        <dbReference type="ARBA" id="ARBA00023136"/>
    </source>
</evidence>
<dbReference type="PROSITE" id="PS50850">
    <property type="entry name" value="MFS"/>
    <property type="match status" value="1"/>
</dbReference>
<keyword evidence="9" id="KW-1185">Reference proteome</keyword>
<dbReference type="InterPro" id="IPR036259">
    <property type="entry name" value="MFS_trans_sf"/>
</dbReference>
<dbReference type="Pfam" id="PF07690">
    <property type="entry name" value="MFS_1"/>
    <property type="match status" value="1"/>
</dbReference>
<evidence type="ECO:0000313" key="8">
    <source>
        <dbReference type="EMBL" id="KFA68314.1"/>
    </source>
</evidence>
<name>A0A084QWH9_STAC4</name>
<comment type="subcellular location">
    <subcellularLocation>
        <location evidence="1">Membrane</location>
        <topology evidence="1">Multi-pass membrane protein</topology>
    </subcellularLocation>
</comment>
<dbReference type="InParanoid" id="A0A084QWH9"/>
<feature type="transmembrane region" description="Helical" evidence="6">
    <location>
        <begin position="163"/>
        <end position="182"/>
    </location>
</feature>
<feature type="transmembrane region" description="Helical" evidence="6">
    <location>
        <begin position="460"/>
        <end position="485"/>
    </location>
</feature>
<dbReference type="PANTHER" id="PTHR23501:SF33">
    <property type="entry name" value="MAJOR FACILITATOR SUPERFAMILY (MFS) PROFILE DOMAIN-CONTAINING PROTEIN"/>
    <property type="match status" value="1"/>
</dbReference>
<keyword evidence="2 6" id="KW-0812">Transmembrane</keyword>
<proteinExistence type="predicted"/>
<evidence type="ECO:0000256" key="2">
    <source>
        <dbReference type="ARBA" id="ARBA00022692"/>
    </source>
</evidence>
<feature type="region of interest" description="Disordered" evidence="5">
    <location>
        <begin position="1"/>
        <end position="42"/>
    </location>
</feature>
<reference evidence="8 9" key="1">
    <citation type="journal article" date="2014" name="BMC Genomics">
        <title>Comparative genome sequencing reveals chemotype-specific gene clusters in the toxigenic black mold Stachybotrys.</title>
        <authorList>
            <person name="Semeiks J."/>
            <person name="Borek D."/>
            <person name="Otwinowski Z."/>
            <person name="Grishin N.V."/>
        </authorList>
    </citation>
    <scope>NUCLEOTIDE SEQUENCE [LARGE SCALE GENOMIC DNA]</scope>
    <source>
        <strain evidence="8 9">IBT 40285</strain>
    </source>
</reference>
<organism evidence="8 9">
    <name type="scientific">Stachybotrys chlorohalonatus (strain IBT 40285)</name>
    <dbReference type="NCBI Taxonomy" id="1283841"/>
    <lineage>
        <taxon>Eukaryota</taxon>
        <taxon>Fungi</taxon>
        <taxon>Dikarya</taxon>
        <taxon>Ascomycota</taxon>
        <taxon>Pezizomycotina</taxon>
        <taxon>Sordariomycetes</taxon>
        <taxon>Hypocreomycetidae</taxon>
        <taxon>Hypocreales</taxon>
        <taxon>Stachybotryaceae</taxon>
        <taxon>Stachybotrys</taxon>
    </lineage>
</organism>
<dbReference type="InterPro" id="IPR020846">
    <property type="entry name" value="MFS_dom"/>
</dbReference>
<evidence type="ECO:0000313" key="9">
    <source>
        <dbReference type="Proteomes" id="UP000028524"/>
    </source>
</evidence>
<feature type="transmembrane region" description="Helical" evidence="6">
    <location>
        <begin position="299"/>
        <end position="316"/>
    </location>
</feature>
<evidence type="ECO:0000259" key="7">
    <source>
        <dbReference type="PROSITE" id="PS50850"/>
    </source>
</evidence>
<evidence type="ECO:0000256" key="1">
    <source>
        <dbReference type="ARBA" id="ARBA00004141"/>
    </source>
</evidence>
<feature type="compositionally biased region" description="Polar residues" evidence="5">
    <location>
        <begin position="7"/>
        <end position="24"/>
    </location>
</feature>
<dbReference type="InterPro" id="IPR011701">
    <property type="entry name" value="MFS"/>
</dbReference>
<dbReference type="GO" id="GO:0015174">
    <property type="term" value="F:basic amino acid transmembrane transporter activity"/>
    <property type="evidence" value="ECO:0007669"/>
    <property type="project" value="TreeGrafter"/>
</dbReference>
<dbReference type="PANTHER" id="PTHR23501">
    <property type="entry name" value="MAJOR FACILITATOR SUPERFAMILY"/>
    <property type="match status" value="1"/>
</dbReference>
<dbReference type="OrthoDB" id="6770063at2759"/>
<dbReference type="OMA" id="ADTNYIA"/>
<accession>A0A084QWH9</accession>
<keyword evidence="4 6" id="KW-0472">Membrane</keyword>
<gene>
    <name evidence="8" type="ORF">S40285_09363</name>
</gene>
<evidence type="ECO:0000256" key="5">
    <source>
        <dbReference type="SAM" id="MobiDB-lite"/>
    </source>
</evidence>
<feature type="domain" description="Major facilitator superfamily (MFS) profile" evidence="7">
    <location>
        <begin position="98"/>
        <end position="545"/>
    </location>
</feature>
<dbReference type="Proteomes" id="UP000028524">
    <property type="component" value="Unassembled WGS sequence"/>
</dbReference>
<dbReference type="EMBL" id="KL659936">
    <property type="protein sequence ID" value="KFA68314.1"/>
    <property type="molecule type" value="Genomic_DNA"/>
</dbReference>
<dbReference type="GO" id="GO:0000329">
    <property type="term" value="C:fungal-type vacuole membrane"/>
    <property type="evidence" value="ECO:0007669"/>
    <property type="project" value="TreeGrafter"/>
</dbReference>
<feature type="transmembrane region" description="Helical" evidence="6">
    <location>
        <begin position="328"/>
        <end position="348"/>
    </location>
</feature>
<keyword evidence="3 6" id="KW-1133">Transmembrane helix</keyword>
<feature type="compositionally biased region" description="Basic and acidic residues" evidence="5">
    <location>
        <begin position="26"/>
        <end position="35"/>
    </location>
</feature>
<dbReference type="HOGENOM" id="CLU_000960_22_3_1"/>
<evidence type="ECO:0000256" key="3">
    <source>
        <dbReference type="ARBA" id="ARBA00022989"/>
    </source>
</evidence>
<dbReference type="Gene3D" id="1.20.1250.20">
    <property type="entry name" value="MFS general substrate transporter like domains"/>
    <property type="match status" value="1"/>
</dbReference>
<feature type="transmembrane region" description="Helical" evidence="6">
    <location>
        <begin position="188"/>
        <end position="210"/>
    </location>
</feature>
<protein>
    <recommendedName>
        <fullName evidence="7">Major facilitator superfamily (MFS) profile domain-containing protein</fullName>
    </recommendedName>
</protein>
<dbReference type="AlphaFoldDB" id="A0A084QWH9"/>